<feature type="transmembrane region" description="Helical" evidence="7">
    <location>
        <begin position="89"/>
        <end position="117"/>
    </location>
</feature>
<evidence type="ECO:0000256" key="3">
    <source>
        <dbReference type="ARBA" id="ARBA00022475"/>
    </source>
</evidence>
<dbReference type="OrthoDB" id="9804439at2"/>
<dbReference type="CDD" id="cd06261">
    <property type="entry name" value="TM_PBP2"/>
    <property type="match status" value="1"/>
</dbReference>
<name>A0A1H0GMY4_9PSEU</name>
<dbReference type="PANTHER" id="PTHR43227">
    <property type="entry name" value="BLL4140 PROTEIN"/>
    <property type="match status" value="1"/>
</dbReference>
<feature type="domain" description="ABC transmembrane type-1" evidence="9">
    <location>
        <begin position="93"/>
        <end position="309"/>
    </location>
</feature>
<dbReference type="PANTHER" id="PTHR43227:SF8">
    <property type="entry name" value="DIACETYLCHITOBIOSE UPTAKE SYSTEM PERMEASE PROTEIN DASB"/>
    <property type="match status" value="1"/>
</dbReference>
<dbReference type="STRING" id="504798.SAMN05421871_1037"/>
<organism evidence="10 11">
    <name type="scientific">Actinokineospora alba</name>
    <dbReference type="NCBI Taxonomy" id="504798"/>
    <lineage>
        <taxon>Bacteria</taxon>
        <taxon>Bacillati</taxon>
        <taxon>Actinomycetota</taxon>
        <taxon>Actinomycetes</taxon>
        <taxon>Pseudonocardiales</taxon>
        <taxon>Pseudonocardiaceae</taxon>
        <taxon>Actinokineospora</taxon>
    </lineage>
</organism>
<keyword evidence="11" id="KW-1185">Reference proteome</keyword>
<dbReference type="InterPro" id="IPR035906">
    <property type="entry name" value="MetI-like_sf"/>
</dbReference>
<evidence type="ECO:0000259" key="9">
    <source>
        <dbReference type="PROSITE" id="PS50928"/>
    </source>
</evidence>
<evidence type="ECO:0000256" key="2">
    <source>
        <dbReference type="ARBA" id="ARBA00022448"/>
    </source>
</evidence>
<dbReference type="EMBL" id="FNJB01000001">
    <property type="protein sequence ID" value="SDO08257.1"/>
    <property type="molecule type" value="Genomic_DNA"/>
</dbReference>
<sequence>MTAPTVNPLRPAEAPPRAARPQRRFTAQRAAPYLMLAPAVVILVALLGWPALQVLGISFRRLDLGELIRGEIVWVGFDNYREVLSDPEFWVIGLRTVLFTGACVLATVGIGLGIAVLMRHLDAPVRIALQVALVLAWATPIIATTTVFQWMFDQQYGILNKTLVALGFDGFAGYSWFTSGVSTLSVIGLLILWQAVPFVAFTLYAGLLGASKDLYEAASIDGATPLQAFRAVSWPAVRPLLTMVTFLSVLWDFKVFTQIWALKQGGPDGESTTLPVLLYLKGISGSHFGVASAVAVLMLLILVGVTWRYMRLLVRSQETEL</sequence>
<dbReference type="GO" id="GO:0055085">
    <property type="term" value="P:transmembrane transport"/>
    <property type="evidence" value="ECO:0007669"/>
    <property type="project" value="InterPro"/>
</dbReference>
<keyword evidence="5 7" id="KW-1133">Transmembrane helix</keyword>
<feature type="compositionally biased region" description="Low complexity" evidence="8">
    <location>
        <begin position="8"/>
        <end position="22"/>
    </location>
</feature>
<evidence type="ECO:0000313" key="11">
    <source>
        <dbReference type="Proteomes" id="UP000199651"/>
    </source>
</evidence>
<evidence type="ECO:0000256" key="6">
    <source>
        <dbReference type="ARBA" id="ARBA00023136"/>
    </source>
</evidence>
<accession>A0A1H0GMY4</accession>
<evidence type="ECO:0000256" key="4">
    <source>
        <dbReference type="ARBA" id="ARBA00022692"/>
    </source>
</evidence>
<dbReference type="Pfam" id="PF00528">
    <property type="entry name" value="BPD_transp_1"/>
    <property type="match status" value="1"/>
</dbReference>
<evidence type="ECO:0000313" key="10">
    <source>
        <dbReference type="EMBL" id="SDO08257.1"/>
    </source>
</evidence>
<dbReference type="SUPFAM" id="SSF161098">
    <property type="entry name" value="MetI-like"/>
    <property type="match status" value="1"/>
</dbReference>
<dbReference type="InterPro" id="IPR050809">
    <property type="entry name" value="UgpAE/MalFG_permease"/>
</dbReference>
<gene>
    <name evidence="10" type="ORF">SAMN05192558_101864</name>
</gene>
<comment type="similarity">
    <text evidence="7">Belongs to the binding-protein-dependent transport system permease family.</text>
</comment>
<feature type="region of interest" description="Disordered" evidence="8">
    <location>
        <begin position="1"/>
        <end position="22"/>
    </location>
</feature>
<dbReference type="GO" id="GO:0005886">
    <property type="term" value="C:plasma membrane"/>
    <property type="evidence" value="ECO:0007669"/>
    <property type="project" value="UniProtKB-SubCell"/>
</dbReference>
<keyword evidence="6 7" id="KW-0472">Membrane</keyword>
<dbReference type="Gene3D" id="1.10.3720.10">
    <property type="entry name" value="MetI-like"/>
    <property type="match status" value="1"/>
</dbReference>
<feature type="transmembrane region" description="Helical" evidence="7">
    <location>
        <begin position="288"/>
        <end position="307"/>
    </location>
</feature>
<comment type="subcellular location">
    <subcellularLocation>
        <location evidence="1 7">Cell membrane</location>
        <topology evidence="1 7">Multi-pass membrane protein</topology>
    </subcellularLocation>
</comment>
<protein>
    <submittedName>
        <fullName evidence="10">Carbohydrate ABC transporter membrane protein 1, CUT1 family</fullName>
    </submittedName>
</protein>
<dbReference type="AlphaFoldDB" id="A0A1H0GMY4"/>
<feature type="transmembrane region" description="Helical" evidence="7">
    <location>
        <begin position="129"/>
        <end position="152"/>
    </location>
</feature>
<dbReference type="RefSeq" id="WP_091370057.1">
    <property type="nucleotide sequence ID" value="NZ_FNDV01000003.1"/>
</dbReference>
<dbReference type="InterPro" id="IPR000515">
    <property type="entry name" value="MetI-like"/>
</dbReference>
<feature type="transmembrane region" description="Helical" evidence="7">
    <location>
        <begin position="30"/>
        <end position="52"/>
    </location>
</feature>
<evidence type="ECO:0000256" key="7">
    <source>
        <dbReference type="RuleBase" id="RU363032"/>
    </source>
</evidence>
<keyword evidence="3" id="KW-1003">Cell membrane</keyword>
<evidence type="ECO:0000256" key="8">
    <source>
        <dbReference type="SAM" id="MobiDB-lite"/>
    </source>
</evidence>
<keyword evidence="4 7" id="KW-0812">Transmembrane</keyword>
<evidence type="ECO:0000256" key="1">
    <source>
        <dbReference type="ARBA" id="ARBA00004651"/>
    </source>
</evidence>
<proteinExistence type="inferred from homology"/>
<dbReference type="PROSITE" id="PS50928">
    <property type="entry name" value="ABC_TM1"/>
    <property type="match status" value="1"/>
</dbReference>
<keyword evidence="2 7" id="KW-0813">Transport</keyword>
<reference evidence="11" key="1">
    <citation type="submission" date="2016-10" db="EMBL/GenBank/DDBJ databases">
        <authorList>
            <person name="Varghese N."/>
            <person name="Submissions S."/>
        </authorList>
    </citation>
    <scope>NUCLEOTIDE SEQUENCE [LARGE SCALE GENOMIC DNA]</scope>
    <source>
        <strain evidence="11">IBRC-M 10655</strain>
    </source>
</reference>
<evidence type="ECO:0000256" key="5">
    <source>
        <dbReference type="ARBA" id="ARBA00022989"/>
    </source>
</evidence>
<dbReference type="Proteomes" id="UP000199651">
    <property type="component" value="Unassembled WGS sequence"/>
</dbReference>
<feature type="transmembrane region" description="Helical" evidence="7">
    <location>
        <begin position="184"/>
        <end position="207"/>
    </location>
</feature>